<sequence>MSGQSGSINSLLKYRFVRKSTTKLNHSDSQNGSLIKEASSGLVDSQETIPYNSQEVEDSQATQSYQQNSSQDTLQPSVSSPDTAGVEDNFSTAQPASPVFTSKRASVANHVLTSGSGDMRNSPTASPTSGPWISKEAGGKTQANGKATESTKFRRVQRPISESEDESPKKELSSFERLKELFPSGSENRMRAALILHPNNFEEAVKFVSKDYAAFTSGKRPAPQSSSEVVPPAYKRIKPMPESPEGPLVLSVDDLKEFEEKKKEKEAFQKGVEFLQGCFPALSTD</sequence>
<dbReference type="EMBL" id="RQTK01000870">
    <property type="protein sequence ID" value="RUS74061.1"/>
    <property type="molecule type" value="Genomic_DNA"/>
</dbReference>
<feature type="compositionally biased region" description="Polar residues" evidence="1">
    <location>
        <begin position="42"/>
        <end position="82"/>
    </location>
</feature>
<feature type="compositionally biased region" description="Polar residues" evidence="1">
    <location>
        <begin position="111"/>
        <end position="131"/>
    </location>
</feature>
<evidence type="ECO:0000313" key="2">
    <source>
        <dbReference type="EMBL" id="RUS74061.1"/>
    </source>
</evidence>
<accession>A0A433SXP8</accession>
<feature type="region of interest" description="Disordered" evidence="1">
    <location>
        <begin position="22"/>
        <end position="173"/>
    </location>
</feature>
<feature type="compositionally biased region" description="Polar residues" evidence="1">
    <location>
        <begin position="22"/>
        <end position="33"/>
    </location>
</feature>
<keyword evidence="3" id="KW-1185">Reference proteome</keyword>
<reference evidence="2 3" key="1">
    <citation type="submission" date="2019-01" db="EMBL/GenBank/DDBJ databases">
        <title>A draft genome assembly of the solar-powered sea slug Elysia chlorotica.</title>
        <authorList>
            <person name="Cai H."/>
            <person name="Li Q."/>
            <person name="Fang X."/>
            <person name="Li J."/>
            <person name="Curtis N.E."/>
            <person name="Altenburger A."/>
            <person name="Shibata T."/>
            <person name="Feng M."/>
            <person name="Maeda T."/>
            <person name="Schwartz J.A."/>
            <person name="Shigenobu S."/>
            <person name="Lundholm N."/>
            <person name="Nishiyama T."/>
            <person name="Yang H."/>
            <person name="Hasebe M."/>
            <person name="Li S."/>
            <person name="Pierce S.K."/>
            <person name="Wang J."/>
        </authorList>
    </citation>
    <scope>NUCLEOTIDE SEQUENCE [LARGE SCALE GENOMIC DNA]</scope>
    <source>
        <strain evidence="2">EC2010</strain>
        <tissue evidence="2">Whole organism of an adult</tissue>
    </source>
</reference>
<protein>
    <recommendedName>
        <fullName evidence="4">CUE domain-containing protein</fullName>
    </recommendedName>
</protein>
<gene>
    <name evidence="2" type="ORF">EGW08_018168</name>
</gene>
<name>A0A433SXP8_ELYCH</name>
<comment type="caution">
    <text evidence="2">The sequence shown here is derived from an EMBL/GenBank/DDBJ whole genome shotgun (WGS) entry which is preliminary data.</text>
</comment>
<evidence type="ECO:0000313" key="3">
    <source>
        <dbReference type="Proteomes" id="UP000271974"/>
    </source>
</evidence>
<feature type="compositionally biased region" description="Polar residues" evidence="1">
    <location>
        <begin position="89"/>
        <end position="104"/>
    </location>
</feature>
<feature type="compositionally biased region" description="Polar residues" evidence="1">
    <location>
        <begin position="141"/>
        <end position="150"/>
    </location>
</feature>
<proteinExistence type="predicted"/>
<dbReference type="AlphaFoldDB" id="A0A433SXP8"/>
<dbReference type="OrthoDB" id="10483121at2759"/>
<feature type="non-terminal residue" evidence="2">
    <location>
        <position position="285"/>
    </location>
</feature>
<dbReference type="Proteomes" id="UP000271974">
    <property type="component" value="Unassembled WGS sequence"/>
</dbReference>
<evidence type="ECO:0000256" key="1">
    <source>
        <dbReference type="SAM" id="MobiDB-lite"/>
    </source>
</evidence>
<evidence type="ECO:0008006" key="4">
    <source>
        <dbReference type="Google" id="ProtNLM"/>
    </source>
</evidence>
<organism evidence="2 3">
    <name type="scientific">Elysia chlorotica</name>
    <name type="common">Eastern emerald elysia</name>
    <name type="synonym">Sea slug</name>
    <dbReference type="NCBI Taxonomy" id="188477"/>
    <lineage>
        <taxon>Eukaryota</taxon>
        <taxon>Metazoa</taxon>
        <taxon>Spiralia</taxon>
        <taxon>Lophotrochozoa</taxon>
        <taxon>Mollusca</taxon>
        <taxon>Gastropoda</taxon>
        <taxon>Heterobranchia</taxon>
        <taxon>Euthyneura</taxon>
        <taxon>Panpulmonata</taxon>
        <taxon>Sacoglossa</taxon>
        <taxon>Placobranchoidea</taxon>
        <taxon>Plakobranchidae</taxon>
        <taxon>Elysia</taxon>
    </lineage>
</organism>